<name>A0A815HD43_9BILA</name>
<reference evidence="7" key="1">
    <citation type="submission" date="2021-02" db="EMBL/GenBank/DDBJ databases">
        <authorList>
            <person name="Nowell W R."/>
        </authorList>
    </citation>
    <scope>NUCLEOTIDE SEQUENCE</scope>
</reference>
<protein>
    <submittedName>
        <fullName evidence="7">Uncharacterized protein</fullName>
    </submittedName>
</protein>
<feature type="domain" description="FAD-dependent oxidoreductase 2 FAD-binding" evidence="5">
    <location>
        <begin position="60"/>
        <end position="111"/>
    </location>
</feature>
<evidence type="ECO:0000256" key="3">
    <source>
        <dbReference type="ARBA" id="ARBA00023002"/>
    </source>
</evidence>
<evidence type="ECO:0000259" key="5">
    <source>
        <dbReference type="Pfam" id="PF00890"/>
    </source>
</evidence>
<dbReference type="SUPFAM" id="SSF54373">
    <property type="entry name" value="FAD-linked reductases, C-terminal domain"/>
    <property type="match status" value="1"/>
</dbReference>
<proteinExistence type="predicted"/>
<feature type="domain" description="Glucose-methanol-choline oxidoreductase C-terminal" evidence="6">
    <location>
        <begin position="270"/>
        <end position="356"/>
    </location>
</feature>
<dbReference type="AlphaFoldDB" id="A0A815HD43"/>
<dbReference type="InterPro" id="IPR007312">
    <property type="entry name" value="Phosphoesterase"/>
</dbReference>
<dbReference type="Pfam" id="PF00890">
    <property type="entry name" value="FAD_binding_2"/>
    <property type="match status" value="1"/>
</dbReference>
<dbReference type="Pfam" id="PF05199">
    <property type="entry name" value="GMC_oxred_C"/>
    <property type="match status" value="1"/>
</dbReference>
<dbReference type="InterPro" id="IPR036188">
    <property type="entry name" value="FAD/NAD-bd_sf"/>
</dbReference>
<dbReference type="GO" id="GO:0016614">
    <property type="term" value="F:oxidoreductase activity, acting on CH-OH group of donors"/>
    <property type="evidence" value="ECO:0007669"/>
    <property type="project" value="InterPro"/>
</dbReference>
<keyword evidence="3" id="KW-0560">Oxidoreductase</keyword>
<sequence>MGLRAVNIWLHIGFFSIFYSAYIGIHGFKLKRSYTSRQDIPMCSRALQSSSNIRLQDSYDVIVIGAGAAGCIVSAKLATALGMKVLLVEAGVETGNNDNNNITDPGLWLNVLHNDTLEWHFRTVAQKALNDRIIDLGFAKGTGGSAMHNAMGYVRGGQKCGIRNATQLQSLGIEIVKDLPGVGINLRDDVVVNLVYTTDVIEIESPPASFLSAVLFAVDNSTTQQVSYRNGTGSLTNIEMLFSTGNMIRNSWPADWQNSLVLSPNIQQCKSQGTVMIQNSNPLTSSAIDPAYLSVDSDFDRVINSILLGRQLMSQPSFSKWNFQEVSPGPTYQTRDELIEWIREYATTGFHYIGTLINSNNIIIKQPARSGPASAKNPLLFDHIFILVMENNDYKETLNSPAWQPIIQSSAWFTNMYAITHPSQPNYIAMIAGSTLNHKDNNYFSTNELTIIDLLNRAKVSWKSYQENYTSLSTTTSPNCNDRMELSNDLYVRRHNPFMFSTAVRNSITECEKIVNANQLAIDLANKQLPQFSFYTPNNKNNAHDTNLNYAGNYLQNWLNVNLNNPAFMNGTLLIVTFDEDNNNPDRKNHIPAFMWGKDYLYSGVSVPGTFNHYSLPKLLEENWGLGNLGRNDVTAPSLMDIWRPN</sequence>
<feature type="transmembrane region" description="Helical" evidence="4">
    <location>
        <begin position="6"/>
        <end position="28"/>
    </location>
</feature>
<dbReference type="PANTHER" id="PTHR31956">
    <property type="entry name" value="NON-SPECIFIC PHOSPHOLIPASE C4-RELATED"/>
    <property type="match status" value="1"/>
</dbReference>
<dbReference type="GO" id="GO:0016788">
    <property type="term" value="F:hydrolase activity, acting on ester bonds"/>
    <property type="evidence" value="ECO:0007669"/>
    <property type="project" value="InterPro"/>
</dbReference>
<dbReference type="Gene3D" id="3.40.720.10">
    <property type="entry name" value="Alkaline Phosphatase, subunit A"/>
    <property type="match status" value="1"/>
</dbReference>
<dbReference type="Gene3D" id="3.50.50.60">
    <property type="entry name" value="FAD/NAD(P)-binding domain"/>
    <property type="match status" value="2"/>
</dbReference>
<dbReference type="PANTHER" id="PTHR31956:SF8">
    <property type="entry name" value="ACID PHOSPHATASE PHOA (AFU_ORTHOLOGUE AFUA_1G03570)"/>
    <property type="match status" value="1"/>
</dbReference>
<evidence type="ECO:0000313" key="7">
    <source>
        <dbReference type="EMBL" id="CAF1352510.1"/>
    </source>
</evidence>
<dbReference type="InterPro" id="IPR017850">
    <property type="entry name" value="Alkaline_phosphatase_core_sf"/>
</dbReference>
<evidence type="ECO:0000259" key="6">
    <source>
        <dbReference type="Pfam" id="PF05199"/>
    </source>
</evidence>
<dbReference type="SUPFAM" id="SSF51905">
    <property type="entry name" value="FAD/NAD(P)-binding domain"/>
    <property type="match status" value="2"/>
</dbReference>
<dbReference type="Pfam" id="PF04185">
    <property type="entry name" value="Phosphoesterase"/>
    <property type="match status" value="1"/>
</dbReference>
<keyword evidence="4" id="KW-0472">Membrane</keyword>
<evidence type="ECO:0000313" key="8">
    <source>
        <dbReference type="Proteomes" id="UP000663864"/>
    </source>
</evidence>
<keyword evidence="4" id="KW-0812">Transmembrane</keyword>
<feature type="non-terminal residue" evidence="7">
    <location>
        <position position="1"/>
    </location>
</feature>
<keyword evidence="4" id="KW-1133">Transmembrane helix</keyword>
<dbReference type="InterPro" id="IPR003953">
    <property type="entry name" value="FAD-dep_OxRdtase_2_FAD-bd"/>
</dbReference>
<dbReference type="InterPro" id="IPR007867">
    <property type="entry name" value="GMC_OxRtase_C"/>
</dbReference>
<dbReference type="Proteomes" id="UP000663864">
    <property type="component" value="Unassembled WGS sequence"/>
</dbReference>
<dbReference type="GO" id="GO:0009395">
    <property type="term" value="P:phospholipid catabolic process"/>
    <property type="evidence" value="ECO:0007669"/>
    <property type="project" value="TreeGrafter"/>
</dbReference>
<gene>
    <name evidence="7" type="ORF">ZHD862_LOCUS30640</name>
</gene>
<evidence type="ECO:0000256" key="4">
    <source>
        <dbReference type="SAM" id="Phobius"/>
    </source>
</evidence>
<comment type="caution">
    <text evidence="7">The sequence shown here is derived from an EMBL/GenBank/DDBJ whole genome shotgun (WGS) entry which is preliminary data.</text>
</comment>
<organism evidence="7 8">
    <name type="scientific">Rotaria sordida</name>
    <dbReference type="NCBI Taxonomy" id="392033"/>
    <lineage>
        <taxon>Eukaryota</taxon>
        <taxon>Metazoa</taxon>
        <taxon>Spiralia</taxon>
        <taxon>Gnathifera</taxon>
        <taxon>Rotifera</taxon>
        <taxon>Eurotatoria</taxon>
        <taxon>Bdelloidea</taxon>
        <taxon>Philodinida</taxon>
        <taxon>Philodinidae</taxon>
        <taxon>Rotaria</taxon>
    </lineage>
</organism>
<dbReference type="Gene3D" id="3.30.560.10">
    <property type="entry name" value="Glucose Oxidase, domain 3"/>
    <property type="match status" value="1"/>
</dbReference>
<accession>A0A815HD43</accession>
<keyword evidence="2" id="KW-0378">Hydrolase</keyword>
<keyword evidence="1" id="KW-0285">Flavoprotein</keyword>
<evidence type="ECO:0000256" key="2">
    <source>
        <dbReference type="ARBA" id="ARBA00022801"/>
    </source>
</evidence>
<dbReference type="EMBL" id="CAJNOT010002919">
    <property type="protein sequence ID" value="CAF1352510.1"/>
    <property type="molecule type" value="Genomic_DNA"/>
</dbReference>
<evidence type="ECO:0000256" key="1">
    <source>
        <dbReference type="ARBA" id="ARBA00022630"/>
    </source>
</evidence>